<feature type="compositionally biased region" description="Basic residues" evidence="1">
    <location>
        <begin position="350"/>
        <end position="359"/>
    </location>
</feature>
<feature type="compositionally biased region" description="Gly residues" evidence="1">
    <location>
        <begin position="562"/>
        <end position="574"/>
    </location>
</feature>
<feature type="compositionally biased region" description="Polar residues" evidence="1">
    <location>
        <begin position="270"/>
        <end position="285"/>
    </location>
</feature>
<evidence type="ECO:0000259" key="2">
    <source>
        <dbReference type="PROSITE" id="PS51391"/>
    </source>
</evidence>
<evidence type="ECO:0000313" key="4">
    <source>
        <dbReference type="Proteomes" id="UP001201163"/>
    </source>
</evidence>
<feature type="compositionally biased region" description="Basic and acidic residues" evidence="1">
    <location>
        <begin position="326"/>
        <end position="344"/>
    </location>
</feature>
<evidence type="ECO:0000256" key="1">
    <source>
        <dbReference type="SAM" id="MobiDB-lite"/>
    </source>
</evidence>
<dbReference type="SMART" id="SM00582">
    <property type="entry name" value="RPR"/>
    <property type="match status" value="1"/>
</dbReference>
<dbReference type="InterPro" id="IPR008942">
    <property type="entry name" value="ENTH_VHS"/>
</dbReference>
<feature type="region of interest" description="Disordered" evidence="1">
    <location>
        <begin position="167"/>
        <end position="187"/>
    </location>
</feature>
<dbReference type="EMBL" id="JAKELL010000002">
    <property type="protein sequence ID" value="KAH9000328.1"/>
    <property type="molecule type" value="Genomic_DNA"/>
</dbReference>
<accession>A0AAD4LS55</accession>
<feature type="compositionally biased region" description="Gly residues" evidence="1">
    <location>
        <begin position="618"/>
        <end position="628"/>
    </location>
</feature>
<organism evidence="3 4">
    <name type="scientific">Lactarius akahatsu</name>
    <dbReference type="NCBI Taxonomy" id="416441"/>
    <lineage>
        <taxon>Eukaryota</taxon>
        <taxon>Fungi</taxon>
        <taxon>Dikarya</taxon>
        <taxon>Basidiomycota</taxon>
        <taxon>Agaricomycotina</taxon>
        <taxon>Agaricomycetes</taxon>
        <taxon>Russulales</taxon>
        <taxon>Russulaceae</taxon>
        <taxon>Lactarius</taxon>
    </lineage>
</organism>
<proteinExistence type="predicted"/>
<feature type="compositionally biased region" description="Polar residues" evidence="1">
    <location>
        <begin position="425"/>
        <end position="440"/>
    </location>
</feature>
<feature type="region of interest" description="Disordered" evidence="1">
    <location>
        <begin position="589"/>
        <end position="648"/>
    </location>
</feature>
<name>A0AAD4LS55_9AGAM</name>
<keyword evidence="4" id="KW-1185">Reference proteome</keyword>
<feature type="region of interest" description="Disordered" evidence="1">
    <location>
        <begin position="544"/>
        <end position="577"/>
    </location>
</feature>
<comment type="caution">
    <text evidence="3">The sequence shown here is derived from an EMBL/GenBank/DDBJ whole genome shotgun (WGS) entry which is preliminary data.</text>
</comment>
<dbReference type="PROSITE" id="PS51391">
    <property type="entry name" value="CID"/>
    <property type="match status" value="1"/>
</dbReference>
<feature type="compositionally biased region" description="Polar residues" evidence="1">
    <location>
        <begin position="374"/>
        <end position="391"/>
    </location>
</feature>
<sequence length="648" mass="69649">MSSLEEFENALKDVVSSKRVSVSKMNRLSDVAKRCFENDAQMVSTLYRTHKALQPQYKVPSLYAFDALARAARSHATKHGFVGDSQPGSSATFLLKLEAILEGLFRDMMGSGVSEGKEKAKKILDIWTKSATFPPAVLTRLENVLKGDDAPVPAPVLDAVIEPVMHSAPPQTALNPPETPTNPTSQAASVHAALLALLSQARNVPISAQTTTNNTQPTQVQLPQLDANQLKLFQQLTQTVNPPEITTPPIQTSLSPPPAPTLASPDITAGPSNQPTYWNHSQGPQDKSWDVGQVGRNYPISSVEESDYHSPRGRFRGGFRSRGRGRFGDRDREGFRDRLFDRARSPGSAHGRRSRSRSPPRRESVKPYSPPHRPSNTDQTDNHDVQASSSHPGVDEFGREIRPSSDDDRSMTPDDLKQGPPQSPPATSSVGLTSAPTSVPGNRESPVAPPSQAAFATGGRSDEHHAQDANEANLQSFDYSAFDPTSPTSWESLGKAWAATNGRSPTQEELMMFVMEFTIGMASQAPPSVPPVQASPQAGYGWMGESRGGPPRGRGAFRGRGGRGGFAHNAGGGQKRWDNETDAIVLGEHTNNQNGSDWAQGSHEQAQASPDGDDDGDGGQMESGGSTAGGRMQKVGDNWVFVRDDGSS</sequence>
<dbReference type="SUPFAM" id="SSF48464">
    <property type="entry name" value="ENTH/VHS domain"/>
    <property type="match status" value="1"/>
</dbReference>
<dbReference type="Proteomes" id="UP001201163">
    <property type="component" value="Unassembled WGS sequence"/>
</dbReference>
<feature type="compositionally biased region" description="Basic and acidic residues" evidence="1">
    <location>
        <begin position="393"/>
        <end position="417"/>
    </location>
</feature>
<dbReference type="Pfam" id="PF04818">
    <property type="entry name" value="CID"/>
    <property type="match status" value="1"/>
</dbReference>
<dbReference type="AlphaFoldDB" id="A0AAD4LS55"/>
<protein>
    <recommendedName>
        <fullName evidence="2">CID domain-containing protein</fullName>
    </recommendedName>
</protein>
<feature type="region of interest" description="Disordered" evidence="1">
    <location>
        <begin position="241"/>
        <end position="466"/>
    </location>
</feature>
<evidence type="ECO:0000313" key="3">
    <source>
        <dbReference type="EMBL" id="KAH9000328.1"/>
    </source>
</evidence>
<dbReference type="Gene3D" id="1.25.40.90">
    <property type="match status" value="1"/>
</dbReference>
<feature type="compositionally biased region" description="Polar residues" evidence="1">
    <location>
        <begin position="589"/>
        <end position="608"/>
    </location>
</feature>
<gene>
    <name evidence="3" type="ORF">EDB92DRAFT_1830611</name>
</gene>
<reference evidence="3" key="1">
    <citation type="submission" date="2022-01" db="EMBL/GenBank/DDBJ databases">
        <title>Comparative genomics reveals a dynamic genome evolution in the ectomycorrhizal milk-cap (Lactarius) mushrooms.</title>
        <authorList>
            <consortium name="DOE Joint Genome Institute"/>
            <person name="Lebreton A."/>
            <person name="Tang N."/>
            <person name="Kuo A."/>
            <person name="LaButti K."/>
            <person name="Drula E."/>
            <person name="Barry K."/>
            <person name="Clum A."/>
            <person name="Lipzen A."/>
            <person name="Mousain D."/>
            <person name="Ng V."/>
            <person name="Wang R."/>
            <person name="Wang X."/>
            <person name="Dai Y."/>
            <person name="Henrissat B."/>
            <person name="Grigoriev I.V."/>
            <person name="Guerin-Laguette A."/>
            <person name="Yu F."/>
            <person name="Martin F.M."/>
        </authorList>
    </citation>
    <scope>NUCLEOTIDE SEQUENCE</scope>
    <source>
        <strain evidence="3">QP</strain>
    </source>
</reference>
<dbReference type="InterPro" id="IPR006569">
    <property type="entry name" value="CID_dom"/>
</dbReference>
<feature type="domain" description="CID" evidence="2">
    <location>
        <begin position="1"/>
        <end position="149"/>
    </location>
</feature>
<feature type="compositionally biased region" description="Basic residues" evidence="1">
    <location>
        <begin position="311"/>
        <end position="325"/>
    </location>
</feature>